<dbReference type="InParanoid" id="K0IC09"/>
<keyword evidence="3" id="KW-1185">Reference proteome</keyword>
<dbReference type="KEGG" id="nga:Ngar_c19390"/>
<keyword evidence="1" id="KW-0812">Transmembrane</keyword>
<dbReference type="AlphaFoldDB" id="K0IC09"/>
<dbReference type="BioCyc" id="CNIT1237085:G1324-1937-MONOMER"/>
<proteinExistence type="predicted"/>
<name>K0IC09_NITGG</name>
<accession>K0IC09</accession>
<dbReference type="STRING" id="1237085.Ngar_c19390"/>
<dbReference type="EMBL" id="CP002408">
    <property type="protein sequence ID" value="AFU58871.1"/>
    <property type="molecule type" value="Genomic_DNA"/>
</dbReference>
<evidence type="ECO:0000313" key="2">
    <source>
        <dbReference type="EMBL" id="AFU58871.1"/>
    </source>
</evidence>
<protein>
    <submittedName>
        <fullName evidence="2">Uncharacterized protein</fullName>
    </submittedName>
</protein>
<dbReference type="HOGENOM" id="CLU_1792191_0_0_2"/>
<feature type="transmembrane region" description="Helical" evidence="1">
    <location>
        <begin position="57"/>
        <end position="74"/>
    </location>
</feature>
<dbReference type="Proteomes" id="UP000008037">
    <property type="component" value="Chromosome"/>
</dbReference>
<reference evidence="2 3" key="1">
    <citation type="journal article" date="2012" name="Environ. Microbiol.">
        <title>The genome of the ammonia-oxidizing Candidatus Nitrososphaera gargensis: insights into metabolic versatility and environmental adaptations.</title>
        <authorList>
            <person name="Spang A."/>
            <person name="Poehlein A."/>
            <person name="Offre P."/>
            <person name="Zumbragel S."/>
            <person name="Haider S."/>
            <person name="Rychlik N."/>
            <person name="Nowka B."/>
            <person name="Schmeisser C."/>
            <person name="Lebedeva E.V."/>
            <person name="Rattei T."/>
            <person name="Bohm C."/>
            <person name="Schmid M."/>
            <person name="Galushko A."/>
            <person name="Hatzenpichler R."/>
            <person name="Weinmaier T."/>
            <person name="Daniel R."/>
            <person name="Schleper C."/>
            <person name="Spieck E."/>
            <person name="Streit W."/>
            <person name="Wagner M."/>
        </authorList>
    </citation>
    <scope>NUCLEOTIDE SEQUENCE [LARGE SCALE GENOMIC DNA]</scope>
    <source>
        <strain evidence="3">Ga9.2</strain>
    </source>
</reference>
<evidence type="ECO:0000313" key="3">
    <source>
        <dbReference type="Proteomes" id="UP000008037"/>
    </source>
</evidence>
<keyword evidence="1" id="KW-1133">Transmembrane helix</keyword>
<keyword evidence="1" id="KW-0472">Membrane</keyword>
<organism evidence="2 3">
    <name type="scientific">Nitrososphaera gargensis (strain Ga9.2)</name>
    <dbReference type="NCBI Taxonomy" id="1237085"/>
    <lineage>
        <taxon>Archaea</taxon>
        <taxon>Nitrososphaerota</taxon>
        <taxon>Nitrososphaeria</taxon>
        <taxon>Nitrososphaerales</taxon>
        <taxon>Nitrososphaeraceae</taxon>
        <taxon>Nitrososphaera</taxon>
    </lineage>
</organism>
<evidence type="ECO:0000256" key="1">
    <source>
        <dbReference type="SAM" id="Phobius"/>
    </source>
</evidence>
<feature type="transmembrane region" description="Helical" evidence="1">
    <location>
        <begin position="94"/>
        <end position="121"/>
    </location>
</feature>
<sequence>MRIKDDKFYIGNSAQICHIFLRNITNDPPKTYQCKNNYDTTTHSSVKIMLEYSDKKAIALVLAGVAADLFPLVIDLYRFLLEGLHWHQETTQLIVVLTISALTGIIGVLVLYGAGVLSPFWKKSALRRRWLGRHVTIGILTDMG</sequence>
<gene>
    <name evidence="2" type="ordered locus">Ngar_c19390</name>
</gene>